<proteinExistence type="predicted"/>
<reference evidence="1" key="1">
    <citation type="submission" date="2015-04" db="EMBL/GenBank/DDBJ databases">
        <title>The genome sequence of the plant pathogenic Rhizarian Plasmodiophora brassicae reveals insights in its biotrophic life cycle and the origin of chitin synthesis.</title>
        <authorList>
            <person name="Schwelm A."/>
            <person name="Fogelqvist J."/>
            <person name="Knaust A."/>
            <person name="Julke S."/>
            <person name="Lilja T."/>
            <person name="Dhandapani V."/>
            <person name="Bonilla-Rosso G."/>
            <person name="Karlsson M."/>
            <person name="Shevchenko A."/>
            <person name="Choi S.R."/>
            <person name="Kim H.G."/>
            <person name="Park J.Y."/>
            <person name="Lim Y.P."/>
            <person name="Ludwig-Muller J."/>
            <person name="Dixelius C."/>
        </authorList>
    </citation>
    <scope>NUCLEOTIDE SEQUENCE</scope>
    <source>
        <tissue evidence="1">Potato root galls</tissue>
    </source>
</reference>
<protein>
    <submittedName>
        <fullName evidence="1">Uncharacterized protein</fullName>
    </submittedName>
</protein>
<accession>A0A0H5RBF9</accession>
<organism evidence="1">
    <name type="scientific">Spongospora subterranea</name>
    <dbReference type="NCBI Taxonomy" id="70186"/>
    <lineage>
        <taxon>Eukaryota</taxon>
        <taxon>Sar</taxon>
        <taxon>Rhizaria</taxon>
        <taxon>Endomyxa</taxon>
        <taxon>Phytomyxea</taxon>
        <taxon>Plasmodiophorida</taxon>
        <taxon>Plasmodiophoridae</taxon>
        <taxon>Spongospora</taxon>
    </lineage>
</organism>
<evidence type="ECO:0000313" key="1">
    <source>
        <dbReference type="EMBL" id="CRZ11363.1"/>
    </source>
</evidence>
<name>A0A0H5RBF9_9EUKA</name>
<feature type="non-terminal residue" evidence="1">
    <location>
        <position position="1"/>
    </location>
</feature>
<sequence length="412" mass="47595">SFSTPIAESTHFWSVVEVLLLMSSNDNQSELPFPLDLNWKEYGDFVEVDYDIYIAQNPNPVLLPKTRRVNLLHIAAEFGDVEFLHMMQQRFGGALYSWDAINTSLCHGHIDFYKYYISLAKGIYVIDDNCDGLLDDDDLPPTPLWARPRFMLLRDLLGVSELSPEQRLELIRYIYEEVILQFPPKEELEKLVVTGPPFGRYQNGVILSVDNLVSSFPGYPDLISWEIEEILGATLRTEFQNIRTYLVEERGLRYNEELVERAARRHCKRIYQYVLDHLIPDLDKTIMTAKYPVRDPSDDQLVFHLFTNGSCSNLLGVEDFLFGRPELIPKVIYVINILSSLISQSNHPTFLVQKPRFVSRLQSNARVTNTTFEAVTLLICNILKESLQLMSDRGYEGFTDIDWSIENTVDYD</sequence>
<dbReference type="AlphaFoldDB" id="A0A0H5RBF9"/>
<dbReference type="EMBL" id="HACM01010921">
    <property type="protein sequence ID" value="CRZ11363.1"/>
    <property type="molecule type" value="Transcribed_RNA"/>
</dbReference>